<dbReference type="Proteomes" id="UP000254518">
    <property type="component" value="Unassembled WGS sequence"/>
</dbReference>
<reference evidence="3" key="3">
    <citation type="submission" date="2019-07" db="EMBL/GenBank/DDBJ databases">
        <authorList>
            <person name="Whitman W."/>
            <person name="Huntemann M."/>
            <person name="Clum A."/>
            <person name="Pillay M."/>
            <person name="Palaniappan K."/>
            <person name="Varghese N."/>
            <person name="Mikhailova N."/>
            <person name="Stamatis D."/>
            <person name="Reddy T."/>
            <person name="Daum C."/>
            <person name="Shapiro N."/>
            <person name="Ivanova N."/>
            <person name="Kyrpides N."/>
            <person name="Woyke T."/>
        </authorList>
    </citation>
    <scope>NUCLEOTIDE SEQUENCE</scope>
    <source>
        <strain evidence="3">CGMCC 1.5380</strain>
    </source>
</reference>
<evidence type="ECO:0000313" key="4">
    <source>
        <dbReference type="Proteomes" id="UP000254518"/>
    </source>
</evidence>
<evidence type="ECO:0000313" key="5">
    <source>
        <dbReference type="Proteomes" id="UP000321392"/>
    </source>
</evidence>
<gene>
    <name evidence="2" type="ORF">DFR66_11636</name>
    <name evidence="3" type="ORF">IQ02_02494</name>
</gene>
<evidence type="ECO:0000256" key="1">
    <source>
        <dbReference type="SAM" id="SignalP"/>
    </source>
</evidence>
<feature type="chain" id="PRO_5023105593" description="Lipoprotein" evidence="1">
    <location>
        <begin position="23"/>
        <end position="175"/>
    </location>
</feature>
<dbReference type="EMBL" id="QQBA01000016">
    <property type="protein sequence ID" value="RDI50466.1"/>
    <property type="molecule type" value="Genomic_DNA"/>
</dbReference>
<name>A0A562PJX2_9FLAO</name>
<dbReference type="PROSITE" id="PS51257">
    <property type="entry name" value="PROKAR_LIPOPROTEIN"/>
    <property type="match status" value="1"/>
</dbReference>
<dbReference type="OrthoDB" id="672279at2"/>
<evidence type="ECO:0000313" key="3">
    <source>
        <dbReference type="EMBL" id="TWI44719.1"/>
    </source>
</evidence>
<reference evidence="2 4" key="2">
    <citation type="submission" date="2018-07" db="EMBL/GenBank/DDBJ databases">
        <title>Genomic Encyclopedia of Type Strains, Phase IV (KMG-IV): sequencing the most valuable type-strain genomes for metagenomic binning, comparative biology and taxonomic classification.</title>
        <authorList>
            <person name="Goeker M."/>
        </authorList>
    </citation>
    <scope>NUCLEOTIDE SEQUENCE [LARGE SCALE GENOMIC DNA]</scope>
    <source>
        <strain evidence="2 4">DSM 19728</strain>
    </source>
</reference>
<keyword evidence="4" id="KW-1185">Reference proteome</keyword>
<dbReference type="AlphaFoldDB" id="A0A562PJX2"/>
<proteinExistence type="predicted"/>
<dbReference type="RefSeq" id="WP_114755132.1">
    <property type="nucleotide sequence ID" value="NZ_QQBA01000016.1"/>
</dbReference>
<evidence type="ECO:0008006" key="6">
    <source>
        <dbReference type="Google" id="ProtNLM"/>
    </source>
</evidence>
<dbReference type="EMBL" id="VLKX01000015">
    <property type="protein sequence ID" value="TWI44719.1"/>
    <property type="molecule type" value="Genomic_DNA"/>
</dbReference>
<reference evidence="3 5" key="1">
    <citation type="journal article" date="2015" name="Stand. Genomic Sci.">
        <title>Genomic Encyclopedia of Bacterial and Archaeal Type Strains, Phase III: the genomes of soil and plant-associated and newly described type strains.</title>
        <authorList>
            <person name="Whitman W.B."/>
            <person name="Woyke T."/>
            <person name="Klenk H.P."/>
            <person name="Zhou Y."/>
            <person name="Lilburn T.G."/>
            <person name="Beck B.J."/>
            <person name="De Vos P."/>
            <person name="Vandamme P."/>
            <person name="Eisen J.A."/>
            <person name="Garrity G."/>
            <person name="Hugenholtz P."/>
            <person name="Kyrpides N.C."/>
        </authorList>
    </citation>
    <scope>NUCLEOTIDE SEQUENCE [LARGE SCALE GENOMIC DNA]</scope>
    <source>
        <strain evidence="3 5">CGMCC 1.5380</strain>
    </source>
</reference>
<comment type="caution">
    <text evidence="3">The sequence shown here is derived from an EMBL/GenBank/DDBJ whole genome shotgun (WGS) entry which is preliminary data.</text>
</comment>
<accession>A0A562PJX2</accession>
<dbReference type="Proteomes" id="UP000321392">
    <property type="component" value="Unassembled WGS sequence"/>
</dbReference>
<sequence>MKTKIYLSIVAALLLITSCNVIDDLLTFSLDNQTTVTIPSGFPVNTAFNLVTPDVPSNSSTEFKNNNTNAELVKDVKLSEMKLTITNPANKSFSFLKSIHIYISTNNSDEIELAFLDDINSTSNTLNLTCTTSKLDTYIKASSFKLRTEVLTKETITQDISVKADMKFRVTADPF</sequence>
<protein>
    <recommendedName>
        <fullName evidence="6">Lipoprotein</fullName>
    </recommendedName>
</protein>
<evidence type="ECO:0000313" key="2">
    <source>
        <dbReference type="EMBL" id="RDI50466.1"/>
    </source>
</evidence>
<feature type="signal peptide" evidence="1">
    <location>
        <begin position="1"/>
        <end position="22"/>
    </location>
</feature>
<keyword evidence="1" id="KW-0732">Signal</keyword>
<organism evidence="3 5">
    <name type="scientific">Flavobacterium glaciei</name>
    <dbReference type="NCBI Taxonomy" id="386300"/>
    <lineage>
        <taxon>Bacteria</taxon>
        <taxon>Pseudomonadati</taxon>
        <taxon>Bacteroidota</taxon>
        <taxon>Flavobacteriia</taxon>
        <taxon>Flavobacteriales</taxon>
        <taxon>Flavobacteriaceae</taxon>
        <taxon>Flavobacterium</taxon>
    </lineage>
</organism>